<reference key="1">
    <citation type="journal article" date="2011" name="Mol. Biol. Evol.">
        <title>Unity in variety -- the pan-genome of the Chlamydiae.</title>
        <authorList>
            <person name="Collingro A."/>
            <person name="Tischler P."/>
            <person name="Weinmaier T."/>
            <person name="Penz T."/>
            <person name="Heinz E."/>
            <person name="Brunham R.C."/>
            <person name="Read T.D."/>
            <person name="Bavoil P.M."/>
            <person name="Sachse K."/>
            <person name="Kahane S."/>
            <person name="Friedman M.G."/>
            <person name="Rattei T."/>
            <person name="Myers G.S.A."/>
            <person name="Horn M."/>
        </authorList>
    </citation>
    <scope>NUCLEOTIDE SEQUENCE</scope>
    <source>
        <strain>Z</strain>
    </source>
</reference>
<dbReference type="HOGENOM" id="CLU_1198849_0_0_0"/>
<reference evidence="1 2" key="2">
    <citation type="journal article" date="2011" name="Mol. Biol. Evol.">
        <title>Unity in variety--the pan-genome of the Chlamydiae.</title>
        <authorList>
            <person name="Collingro A."/>
            <person name="Tischler P."/>
            <person name="Weinmaier T."/>
            <person name="Penz T."/>
            <person name="Heinz E."/>
            <person name="Brunham R.C."/>
            <person name="Read T.D."/>
            <person name="Bavoil P.M."/>
            <person name="Sachse K."/>
            <person name="Kahane S."/>
            <person name="Friedman M.G."/>
            <person name="Rattei T."/>
            <person name="Myers G.S."/>
            <person name="Horn M."/>
        </authorList>
    </citation>
    <scope>NUCLEOTIDE SEQUENCE [LARGE SCALE GENOMIC DNA]</scope>
    <source>
        <strain evidence="2">ATCC VR-1471 / Z</strain>
    </source>
</reference>
<accession>F8L452</accession>
<protein>
    <submittedName>
        <fullName evidence="1">Uncharacterized protein</fullName>
    </submittedName>
</protein>
<proteinExistence type="predicted"/>
<dbReference type="STRING" id="331113.SNE_A22120"/>
<name>F8L452_SIMNZ</name>
<dbReference type="KEGG" id="sng:SNE_A22120"/>
<dbReference type="eggNOG" id="ENOG50332XA">
    <property type="taxonomic scope" value="Bacteria"/>
</dbReference>
<keyword evidence="2" id="KW-1185">Reference proteome</keyword>
<sequence>MKKFLWILLLPFSLFAAGPMTHLYFAEKWAEQNPIATQEALRDFVLGNLFPDIRYVANIPREWTHAEVYSIEEVGASRTPFEGGMKLHAFVDIVREKFVEKTGIYAYVIPYAEGHPATLLKFIEEEILADLFDGRKYSYCLDWIIQEELQFALTEDLVDHWHSRLRYCMNTRPSWLLWFASGQSRFGVPGNVIYNWSYLLPKLAQEPVFRNHVEQMLRHVESAIRGGYGIPVFTNLNGFK</sequence>
<dbReference type="Proteomes" id="UP000000496">
    <property type="component" value="Chromosome gsn.131"/>
</dbReference>
<dbReference type="RefSeq" id="WP_013944555.1">
    <property type="nucleotide sequence ID" value="NC_015713.1"/>
</dbReference>
<gene>
    <name evidence="1" type="ordered locus">SNE_A22120</name>
</gene>
<dbReference type="EMBL" id="FR872582">
    <property type="protein sequence ID" value="CCB90089.1"/>
    <property type="molecule type" value="Genomic_DNA"/>
</dbReference>
<organism evidence="1 2">
    <name type="scientific">Simkania negevensis (strain ATCC VR-1471 / DSM 27360 / Z)</name>
    <dbReference type="NCBI Taxonomy" id="331113"/>
    <lineage>
        <taxon>Bacteria</taxon>
        <taxon>Pseudomonadati</taxon>
        <taxon>Chlamydiota</taxon>
        <taxon>Chlamydiia</taxon>
        <taxon>Parachlamydiales</taxon>
        <taxon>Simkaniaceae</taxon>
        <taxon>Simkania</taxon>
    </lineage>
</organism>
<evidence type="ECO:0000313" key="1">
    <source>
        <dbReference type="EMBL" id="CCB90089.1"/>
    </source>
</evidence>
<dbReference type="AlphaFoldDB" id="F8L452"/>
<evidence type="ECO:0000313" key="2">
    <source>
        <dbReference type="Proteomes" id="UP000000496"/>
    </source>
</evidence>
<dbReference type="OrthoDB" id="9553722at2"/>